<organism evidence="12 13">
    <name type="scientific">Sphaerobolus stellatus (strain SS14)</name>
    <dbReference type="NCBI Taxonomy" id="990650"/>
    <lineage>
        <taxon>Eukaryota</taxon>
        <taxon>Fungi</taxon>
        <taxon>Dikarya</taxon>
        <taxon>Basidiomycota</taxon>
        <taxon>Agaricomycotina</taxon>
        <taxon>Agaricomycetes</taxon>
        <taxon>Phallomycetidae</taxon>
        <taxon>Geastrales</taxon>
        <taxon>Sphaerobolaceae</taxon>
        <taxon>Sphaerobolus</taxon>
    </lineage>
</organism>
<dbReference type="HOGENOM" id="CLU_038177_1_2_1"/>
<evidence type="ECO:0000313" key="13">
    <source>
        <dbReference type="Proteomes" id="UP000054279"/>
    </source>
</evidence>
<proteinExistence type="inferred from homology"/>
<name>A0A0C9VQ23_SPHS4</name>
<dbReference type="PANTHER" id="PTHR19957">
    <property type="entry name" value="SYNTAXIN"/>
    <property type="match status" value="1"/>
</dbReference>
<feature type="non-terminal residue" evidence="12">
    <location>
        <position position="283"/>
    </location>
</feature>
<evidence type="ECO:0000256" key="4">
    <source>
        <dbReference type="ARBA" id="ARBA00022692"/>
    </source>
</evidence>
<dbReference type="GO" id="GO:0048278">
    <property type="term" value="P:vesicle docking"/>
    <property type="evidence" value="ECO:0007669"/>
    <property type="project" value="TreeGrafter"/>
</dbReference>
<keyword evidence="13" id="KW-1185">Reference proteome</keyword>
<dbReference type="SMART" id="SM00397">
    <property type="entry name" value="t_SNARE"/>
    <property type="match status" value="1"/>
</dbReference>
<dbReference type="PANTHER" id="PTHR19957:SF83">
    <property type="entry name" value="SYNTAXIN-16"/>
    <property type="match status" value="1"/>
</dbReference>
<dbReference type="PROSITE" id="PS50192">
    <property type="entry name" value="T_SNARE"/>
    <property type="match status" value="1"/>
</dbReference>
<dbReference type="CDD" id="cd15845">
    <property type="entry name" value="SNARE_syntaxin16"/>
    <property type="match status" value="1"/>
</dbReference>
<dbReference type="Gene3D" id="1.20.58.70">
    <property type="match status" value="1"/>
</dbReference>
<gene>
    <name evidence="12" type="ORF">M422DRAFT_174357</name>
</gene>
<dbReference type="GO" id="GO:0031201">
    <property type="term" value="C:SNARE complex"/>
    <property type="evidence" value="ECO:0007669"/>
    <property type="project" value="TreeGrafter"/>
</dbReference>
<dbReference type="AlphaFoldDB" id="A0A0C9VQ23"/>
<dbReference type="InterPro" id="IPR000727">
    <property type="entry name" value="T_SNARE_dom"/>
</dbReference>
<keyword evidence="4" id="KW-0812">Transmembrane</keyword>
<dbReference type="GO" id="GO:0000139">
    <property type="term" value="C:Golgi membrane"/>
    <property type="evidence" value="ECO:0007669"/>
    <property type="project" value="UniProtKB-SubCell"/>
</dbReference>
<keyword evidence="9" id="KW-0472">Membrane</keyword>
<evidence type="ECO:0000256" key="7">
    <source>
        <dbReference type="ARBA" id="ARBA00023034"/>
    </source>
</evidence>
<dbReference type="Proteomes" id="UP000054279">
    <property type="component" value="Unassembled WGS sequence"/>
</dbReference>
<dbReference type="OrthoDB" id="10251371at2759"/>
<dbReference type="GO" id="GO:0000149">
    <property type="term" value="F:SNARE binding"/>
    <property type="evidence" value="ECO:0007669"/>
    <property type="project" value="TreeGrafter"/>
</dbReference>
<evidence type="ECO:0000256" key="9">
    <source>
        <dbReference type="ARBA" id="ARBA00023136"/>
    </source>
</evidence>
<keyword evidence="8" id="KW-0175">Coiled coil</keyword>
<dbReference type="InterPro" id="IPR045242">
    <property type="entry name" value="Syntaxin"/>
</dbReference>
<evidence type="ECO:0000256" key="6">
    <source>
        <dbReference type="ARBA" id="ARBA00022989"/>
    </source>
</evidence>
<evidence type="ECO:0000256" key="8">
    <source>
        <dbReference type="ARBA" id="ARBA00023054"/>
    </source>
</evidence>
<dbReference type="GO" id="GO:0006906">
    <property type="term" value="P:vesicle fusion"/>
    <property type="evidence" value="ECO:0007669"/>
    <property type="project" value="TreeGrafter"/>
</dbReference>
<keyword evidence="5" id="KW-0653">Protein transport</keyword>
<comment type="similarity">
    <text evidence="2">Belongs to the syntaxin family.</text>
</comment>
<accession>A0A0C9VQ23</accession>
<dbReference type="InterPro" id="IPR010989">
    <property type="entry name" value="SNARE"/>
</dbReference>
<feature type="region of interest" description="Disordered" evidence="10">
    <location>
        <begin position="262"/>
        <end position="283"/>
    </location>
</feature>
<dbReference type="EMBL" id="KN837148">
    <property type="protein sequence ID" value="KIJ39941.1"/>
    <property type="molecule type" value="Genomic_DNA"/>
</dbReference>
<feature type="domain" description="T-SNARE coiled-coil homology" evidence="11">
    <location>
        <begin position="167"/>
        <end position="229"/>
    </location>
</feature>
<protein>
    <recommendedName>
        <fullName evidence="11">t-SNARE coiled-coil homology domain-containing protein</fullName>
    </recommendedName>
</protein>
<evidence type="ECO:0000256" key="3">
    <source>
        <dbReference type="ARBA" id="ARBA00022448"/>
    </source>
</evidence>
<keyword evidence="7" id="KW-0333">Golgi apparatus</keyword>
<evidence type="ECO:0000256" key="10">
    <source>
        <dbReference type="SAM" id="MobiDB-lite"/>
    </source>
</evidence>
<reference evidence="12 13" key="1">
    <citation type="submission" date="2014-06" db="EMBL/GenBank/DDBJ databases">
        <title>Evolutionary Origins and Diversification of the Mycorrhizal Mutualists.</title>
        <authorList>
            <consortium name="DOE Joint Genome Institute"/>
            <consortium name="Mycorrhizal Genomics Consortium"/>
            <person name="Kohler A."/>
            <person name="Kuo A."/>
            <person name="Nagy L.G."/>
            <person name="Floudas D."/>
            <person name="Copeland A."/>
            <person name="Barry K.W."/>
            <person name="Cichocki N."/>
            <person name="Veneault-Fourrey C."/>
            <person name="LaButti K."/>
            <person name="Lindquist E.A."/>
            <person name="Lipzen A."/>
            <person name="Lundell T."/>
            <person name="Morin E."/>
            <person name="Murat C."/>
            <person name="Riley R."/>
            <person name="Ohm R."/>
            <person name="Sun H."/>
            <person name="Tunlid A."/>
            <person name="Henrissat B."/>
            <person name="Grigoriev I.V."/>
            <person name="Hibbett D.S."/>
            <person name="Martin F."/>
        </authorList>
    </citation>
    <scope>NUCLEOTIDE SEQUENCE [LARGE SCALE GENOMIC DNA]</scope>
    <source>
        <strain evidence="12 13">SS14</strain>
    </source>
</reference>
<evidence type="ECO:0000256" key="2">
    <source>
        <dbReference type="ARBA" id="ARBA00009063"/>
    </source>
</evidence>
<evidence type="ECO:0000256" key="5">
    <source>
        <dbReference type="ARBA" id="ARBA00022927"/>
    </source>
</evidence>
<dbReference type="GO" id="GO:0005484">
    <property type="term" value="F:SNAP receptor activity"/>
    <property type="evidence" value="ECO:0007669"/>
    <property type="project" value="TreeGrafter"/>
</dbReference>
<dbReference type="SUPFAM" id="SSF47661">
    <property type="entry name" value="t-snare proteins"/>
    <property type="match status" value="1"/>
</dbReference>
<evidence type="ECO:0000259" key="11">
    <source>
        <dbReference type="PROSITE" id="PS50192"/>
    </source>
</evidence>
<dbReference type="GO" id="GO:0006886">
    <property type="term" value="P:intracellular protein transport"/>
    <property type="evidence" value="ECO:0007669"/>
    <property type="project" value="TreeGrafter"/>
</dbReference>
<evidence type="ECO:0000256" key="1">
    <source>
        <dbReference type="ARBA" id="ARBA00004409"/>
    </source>
</evidence>
<keyword evidence="3" id="KW-0813">Transport</keyword>
<comment type="subcellular location">
    <subcellularLocation>
        <location evidence="1">Golgi apparatus membrane</location>
        <topology evidence="1">Single-pass type IV membrane protein</topology>
    </subcellularLocation>
</comment>
<sequence>LHRVDLEDQVEDLLVSAQAKITTLDKLHAKHVLPGFADRSQEEREIEGLAADITRDFRQCHTLIQRIVPSPPHTFPPQSSQASQASLRAAQNVQRALAAKVQELSGTFRKKQRVYMERLQGHAIKNQDILVASGAIRLRGSEGFSALEEDLHATQSQEQSQLLSETPSHLTQRTHEITQIAKSIAQLAELFKDLSSLVIDQGTILDSVEWNVEQTSVQVEEAVKELVVAQRLVVDLMFADNKTLMFILLLFQLSAQHKPPLLHLPPTPPHHRHHSHPYIQTAP</sequence>
<keyword evidence="6" id="KW-1133">Transmembrane helix</keyword>
<evidence type="ECO:0000313" key="12">
    <source>
        <dbReference type="EMBL" id="KIJ39941.1"/>
    </source>
</evidence>